<feature type="domain" description="PLAT" evidence="15">
    <location>
        <begin position="816"/>
        <end position="930"/>
    </location>
</feature>
<evidence type="ECO:0000256" key="8">
    <source>
        <dbReference type="ARBA" id="ARBA00023212"/>
    </source>
</evidence>
<evidence type="ECO:0000256" key="14">
    <source>
        <dbReference type="SAM" id="MobiDB-lite"/>
    </source>
</evidence>
<dbReference type="GO" id="GO:0001750">
    <property type="term" value="C:photoreceptor outer segment"/>
    <property type="evidence" value="ECO:0007669"/>
    <property type="project" value="UniProtKB-SubCell"/>
</dbReference>
<dbReference type="Pfam" id="PF01477">
    <property type="entry name" value="PLAT"/>
    <property type="match status" value="6"/>
</dbReference>
<dbReference type="PROSITE" id="PS50095">
    <property type="entry name" value="PLAT"/>
    <property type="match status" value="6"/>
</dbReference>
<feature type="region of interest" description="Disordered" evidence="14">
    <location>
        <begin position="1"/>
        <end position="32"/>
    </location>
</feature>
<dbReference type="Gene3D" id="2.80.10.50">
    <property type="match status" value="1"/>
</dbReference>
<feature type="domain" description="PLAT" evidence="15">
    <location>
        <begin position="276"/>
        <end position="392"/>
    </location>
</feature>
<dbReference type="SUPFAM" id="SSF49723">
    <property type="entry name" value="Lipase/lipooxygenase domain (PLAT/LH2 domain)"/>
    <property type="match status" value="6"/>
</dbReference>
<dbReference type="InterPro" id="IPR003533">
    <property type="entry name" value="Doublecortin_dom"/>
</dbReference>
<dbReference type="InterPro" id="IPR036392">
    <property type="entry name" value="PLAT/LH2_dom_sf"/>
</dbReference>
<evidence type="ECO:0000313" key="17">
    <source>
        <dbReference type="Ensembl" id="ENSECRP00000007347.1"/>
    </source>
</evidence>
<comment type="subunit">
    <text evidence="12">Interacts (via the doublecortin domains) with microtubules. Interacts with RP1L1. Interacts with MAK.</text>
</comment>
<reference evidence="17" key="1">
    <citation type="submission" date="2021-06" db="EMBL/GenBank/DDBJ databases">
        <authorList>
            <consortium name="Wellcome Sanger Institute Data Sharing"/>
        </authorList>
    </citation>
    <scope>NUCLEOTIDE SEQUENCE [LARGE SCALE GENOMIC DNA]</scope>
</reference>
<dbReference type="PANTHER" id="PTHR45901">
    <property type="entry name" value="PROTEIN CBG12474"/>
    <property type="match status" value="1"/>
</dbReference>
<evidence type="ECO:0000256" key="6">
    <source>
        <dbReference type="ARBA" id="ARBA00022794"/>
    </source>
</evidence>
<dbReference type="Proteomes" id="UP000694620">
    <property type="component" value="Chromosome 6"/>
</dbReference>
<dbReference type="Gene3D" id="2.60.60.20">
    <property type="entry name" value="PLAT/LH2 domain"/>
    <property type="match status" value="5"/>
</dbReference>
<reference evidence="17" key="2">
    <citation type="submission" date="2025-08" db="UniProtKB">
        <authorList>
            <consortium name="Ensembl"/>
        </authorList>
    </citation>
    <scope>IDENTIFICATION</scope>
</reference>
<dbReference type="GO" id="GO:0001917">
    <property type="term" value="C:photoreceptor inner segment"/>
    <property type="evidence" value="ECO:0007669"/>
    <property type="project" value="UniProtKB-ARBA"/>
</dbReference>
<dbReference type="InterPro" id="IPR001024">
    <property type="entry name" value="PLAT/LH2_dom"/>
</dbReference>
<reference evidence="17" key="3">
    <citation type="submission" date="2025-09" db="UniProtKB">
        <authorList>
            <consortium name="Ensembl"/>
        </authorList>
    </citation>
    <scope>IDENTIFICATION</scope>
</reference>
<feature type="domain" description="Doublecortin" evidence="16">
    <location>
        <begin position="39"/>
        <end position="121"/>
    </location>
</feature>
<dbReference type="CDD" id="cd23312">
    <property type="entry name" value="beta-trefoil_FGF_RP1"/>
    <property type="match status" value="1"/>
</dbReference>
<dbReference type="GO" id="GO:0030030">
    <property type="term" value="P:cell projection organization"/>
    <property type="evidence" value="ECO:0007669"/>
    <property type="project" value="UniProtKB-KW"/>
</dbReference>
<keyword evidence="18" id="KW-1185">Reference proteome</keyword>
<dbReference type="FunFam" id="3.10.20.230:FF:000006">
    <property type="entry name" value="Oxygen-regulated protein 1"/>
    <property type="match status" value="1"/>
</dbReference>
<evidence type="ECO:0000259" key="16">
    <source>
        <dbReference type="PROSITE" id="PS50309"/>
    </source>
</evidence>
<dbReference type="GO" id="GO:0005930">
    <property type="term" value="C:axoneme"/>
    <property type="evidence" value="ECO:0007669"/>
    <property type="project" value="UniProtKB-SubCell"/>
</dbReference>
<keyword evidence="3" id="KW-0963">Cytoplasm</keyword>
<feature type="domain" description="PLAT" evidence="15">
    <location>
        <begin position="944"/>
        <end position="1061"/>
    </location>
</feature>
<keyword evidence="5" id="KW-0677">Repeat</keyword>
<dbReference type="GO" id="GO:0035556">
    <property type="term" value="P:intracellular signal transduction"/>
    <property type="evidence" value="ECO:0007669"/>
    <property type="project" value="InterPro"/>
</dbReference>
<feature type="domain" description="PLAT" evidence="15">
    <location>
        <begin position="1066"/>
        <end position="1182"/>
    </location>
</feature>
<feature type="domain" description="PLAT" evidence="15">
    <location>
        <begin position="1194"/>
        <end position="1301"/>
    </location>
</feature>
<feature type="region of interest" description="Disordered" evidence="14">
    <location>
        <begin position="242"/>
        <end position="273"/>
    </location>
</feature>
<keyword evidence="9" id="KW-0966">Cell projection</keyword>
<evidence type="ECO:0000256" key="2">
    <source>
        <dbReference type="ARBA" id="ARBA00004504"/>
    </source>
</evidence>
<protein>
    <recommendedName>
        <fullName evidence="11">Oxygen-regulated protein 1</fullName>
    </recommendedName>
</protein>
<dbReference type="PROSITE" id="PS50309">
    <property type="entry name" value="DC"/>
    <property type="match status" value="2"/>
</dbReference>
<dbReference type="InterPro" id="IPR036572">
    <property type="entry name" value="Doublecortin_dom_sf"/>
</dbReference>
<evidence type="ECO:0000256" key="9">
    <source>
        <dbReference type="ARBA" id="ARBA00023273"/>
    </source>
</evidence>
<evidence type="ECO:0000256" key="10">
    <source>
        <dbReference type="ARBA" id="ARBA00043933"/>
    </source>
</evidence>
<dbReference type="Gene3D" id="3.10.20.230">
    <property type="entry name" value="Doublecortin domain"/>
    <property type="match status" value="2"/>
</dbReference>
<dbReference type="FunFam" id="3.10.20.230:FF:000007">
    <property type="entry name" value="Oxygen-regulated protein 1"/>
    <property type="match status" value="1"/>
</dbReference>
<sequence length="1308" mass="147523">QLQKLDSSPPSNSLQPHSSESGLTMSSRHPQVTDPITSKRVCFYKSGDPQFKGFRTVINNRTYKTLDALLDSLSKRVPLPFGVRNITTPQGIHGISSIEELEDGKSYICSDQKKVKPINLEEASRKPLPWHTTRPVSARRHAMQIAKQNQFRTIRRDNSVVIRTPRKLVVFKNGDAGIKHTIMLQRKTTQSFEALLDHVSEVMQIPVLKLYSADGRRIDGLQALILCSGIVVAVGREPFKQGRYDPQSQSLPTRLPGISNRVQPKQGNKPQQRNCGKWKVSVLTSQLPCAGTTSTVYIILYGERSNSGPIFLYSYEENVFNSGHEDVFEIHAGDIGELYKIRIGHSNSGEFPGWHCQEIRLQDLSTEEIFHFPVNRWLSRDESDGEICREVPVFHKGFPAYPVSVYKVHVVTGDLWNAGTEANVYVTVYGEKGDTGSRQLLNSQKPIKFRKGQTDIFSLEAVHLGYLEKVVIGHDGLGAGNGWFLEKVVVIDTLKDIEYTFSCNRWLDQGEDDSKIVRELYVTDGFSFSERRWKFQKGNVIQFHCRLTGRFVLLKDNVLAFPLHRTDIIFSFIFQDNGGTLCELQINVLSDRSVTLESVRNSGCFVTFNKEGNPTAGVGESSAHSERLAIHVKGVLRDGAIILLNSSVRQSLCISPDGQCVGTGKQAEESYLRVHKVSGGIYMLESVRTPKMFIRMKDGQCDGMGTGDQYCHFKVDKNFLNGSLNFESVKSTGMYIGLLTDGRAKPLVYTGENNLSFYPQVIKFGREKPTGTSATMDKHFMAEEPPVRNQSIFRPSPVPASKTQSKVRVSSDSADDNWKVCIMTGNKGTKALVFLWVYGDQGVAGPINLKKNNKDKLFQAHQEDEFLVKIKDVGAIYKIRIGHDGTSSEAEWKLQKVTMRKDKGGPLLVFDVNRLLSKVHGNGETECELPVTRKKDGKPIYPVVQYQVHIYTGHLNQAETQSPVFICLFGERGDSGQRLLHKSDQPIRFQKGQMDTFQLDAVSLGKLQRVLLRCEAATKSQYWYCEKVVIKEPEEDSEYIFNCERWIPYSSQGIVKSDIELPLQEGDWKVTVVTGDFPSAATEATVFLFVYGNKGESGPIILGSGKHQLFNPNSADTFQVNLKNLGELYKIRIGHDNSGESPGWFLEEVILQEILTEKELILPVKEWLDEEKGSGDVWKELAIPRGMKNALAVVVYQVHIYTGAKPGAETDSSVYMNLIGTRGDTGKRRLHRSVNQKVKFQQGQHQRHFLAISKMLLGNGWFLEKVVIQFQEENRQHESVFLCNRWLNEYQDDGKTERELFVWYVLRK</sequence>
<evidence type="ECO:0000256" key="12">
    <source>
        <dbReference type="ARBA" id="ARBA00046756"/>
    </source>
</evidence>
<evidence type="ECO:0000313" key="18">
    <source>
        <dbReference type="Proteomes" id="UP000694620"/>
    </source>
</evidence>
<dbReference type="Pfam" id="PF03607">
    <property type="entry name" value="DCX"/>
    <property type="match status" value="2"/>
</dbReference>
<dbReference type="SUPFAM" id="SSF89837">
    <property type="entry name" value="Doublecortin (DC)"/>
    <property type="match status" value="2"/>
</dbReference>
<dbReference type="InterPro" id="IPR008996">
    <property type="entry name" value="IL1/FGF"/>
</dbReference>
<keyword evidence="6" id="KW-0970">Cilium biogenesis/degradation</keyword>
<feature type="domain" description="PLAT" evidence="15">
    <location>
        <begin position="404"/>
        <end position="521"/>
    </location>
</feature>
<dbReference type="InterPro" id="IPR052970">
    <property type="entry name" value="Inner_ear_hair_cell_LOXHD"/>
</dbReference>
<dbReference type="Ensembl" id="ENSECRT00000007467.1">
    <property type="protein sequence ID" value="ENSECRP00000007347.1"/>
    <property type="gene ID" value="ENSECRG00000004792.1"/>
</dbReference>
<name>A0A8C4RTD3_ERPCA</name>
<accession>A0A8C4RTD3</accession>
<evidence type="ECO:0000256" key="7">
    <source>
        <dbReference type="ARBA" id="ARBA00023069"/>
    </source>
</evidence>
<keyword evidence="8" id="KW-0206">Cytoskeleton</keyword>
<dbReference type="PANTHER" id="PTHR45901:SF7">
    <property type="entry name" value="OXYGEN-REGULATED PROTEIN 1"/>
    <property type="match status" value="1"/>
</dbReference>
<keyword evidence="7" id="KW-0969">Cilium</keyword>
<dbReference type="SMART" id="SM00308">
    <property type="entry name" value="LH2"/>
    <property type="match status" value="4"/>
</dbReference>
<evidence type="ECO:0000256" key="1">
    <source>
        <dbReference type="ARBA" id="ARBA00004430"/>
    </source>
</evidence>
<comment type="caution">
    <text evidence="13">Lacks conserved residue(s) required for the propagation of feature annotation.</text>
</comment>
<feature type="compositionally biased region" description="Polar residues" evidence="14">
    <location>
        <begin position="260"/>
        <end position="273"/>
    </location>
</feature>
<proteinExistence type="predicted"/>
<keyword evidence="4" id="KW-0716">Sensory transduction</keyword>
<comment type="function">
    <text evidence="10">Microtubule-associated protein regulating the stability and length of the microtubule-based axoneme of photoreceptors. Required for the differentiation of photoreceptor cells, it plays a role in the organization of the outer segment of rod and cone photoreceptors ensuring the correct orientation and higher-order stacking of outer segment disks along the photoreceptor axoneme.</text>
</comment>
<comment type="subcellular location">
    <subcellularLocation>
        <location evidence="2">Cell projection</location>
        <location evidence="2">Cilium</location>
        <location evidence="2">Photoreceptor outer segment</location>
    </subcellularLocation>
    <subcellularLocation>
        <location evidence="1">Cytoplasm</location>
        <location evidence="1">Cytoskeleton</location>
        <location evidence="1">Cilium axoneme</location>
    </subcellularLocation>
</comment>
<evidence type="ECO:0000256" key="11">
    <source>
        <dbReference type="ARBA" id="ARBA00044186"/>
    </source>
</evidence>
<evidence type="ECO:0000256" key="13">
    <source>
        <dbReference type="PROSITE-ProRule" id="PRU00152"/>
    </source>
</evidence>
<dbReference type="GO" id="GO:0009416">
    <property type="term" value="P:response to light stimulus"/>
    <property type="evidence" value="ECO:0007669"/>
    <property type="project" value="UniProtKB-ARBA"/>
</dbReference>
<feature type="domain" description="Doublecortin" evidence="16">
    <location>
        <begin position="166"/>
        <end position="245"/>
    </location>
</feature>
<dbReference type="SUPFAM" id="SSF50353">
    <property type="entry name" value="Cytokine"/>
    <property type="match status" value="1"/>
</dbReference>
<evidence type="ECO:0000256" key="4">
    <source>
        <dbReference type="ARBA" id="ARBA00022606"/>
    </source>
</evidence>
<dbReference type="GeneTree" id="ENSGT00940000154242"/>
<organism evidence="17 18">
    <name type="scientific">Erpetoichthys calabaricus</name>
    <name type="common">Rope fish</name>
    <name type="synonym">Calamoichthys calabaricus</name>
    <dbReference type="NCBI Taxonomy" id="27687"/>
    <lineage>
        <taxon>Eukaryota</taxon>
        <taxon>Metazoa</taxon>
        <taxon>Chordata</taxon>
        <taxon>Craniata</taxon>
        <taxon>Vertebrata</taxon>
        <taxon>Euteleostomi</taxon>
        <taxon>Actinopterygii</taxon>
        <taxon>Polypteriformes</taxon>
        <taxon>Polypteridae</taxon>
        <taxon>Erpetoichthys</taxon>
    </lineage>
</organism>
<dbReference type="Gene3D" id="2.40.180.10">
    <property type="entry name" value="Catalase core domain"/>
    <property type="match status" value="1"/>
</dbReference>
<dbReference type="GO" id="GO:0032391">
    <property type="term" value="C:photoreceptor connecting cilium"/>
    <property type="evidence" value="ECO:0007669"/>
    <property type="project" value="UniProtKB-ARBA"/>
</dbReference>
<feature type="region of interest" description="Disordered" evidence="14">
    <location>
        <begin position="789"/>
        <end position="809"/>
    </location>
</feature>
<evidence type="ECO:0000256" key="5">
    <source>
        <dbReference type="ARBA" id="ARBA00022737"/>
    </source>
</evidence>
<dbReference type="SMART" id="SM00537">
    <property type="entry name" value="DCX"/>
    <property type="match status" value="2"/>
</dbReference>
<dbReference type="CDD" id="cd01756">
    <property type="entry name" value="PLAT_repeat"/>
    <property type="match status" value="3"/>
</dbReference>
<evidence type="ECO:0000259" key="15">
    <source>
        <dbReference type="PROSITE" id="PS50095"/>
    </source>
</evidence>
<dbReference type="CDD" id="cd17147">
    <property type="entry name" value="DCX2_RP1"/>
    <property type="match status" value="1"/>
</dbReference>
<evidence type="ECO:0000256" key="3">
    <source>
        <dbReference type="ARBA" id="ARBA00022490"/>
    </source>
</evidence>